<dbReference type="SUPFAM" id="SSF51126">
    <property type="entry name" value="Pectin lyase-like"/>
    <property type="match status" value="1"/>
</dbReference>
<comment type="caution">
    <text evidence="2">The sequence shown here is derived from an EMBL/GenBank/DDBJ whole genome shotgun (WGS) entry which is preliminary data.</text>
</comment>
<dbReference type="EMBL" id="JAOSLA010000090">
    <property type="protein sequence ID" value="MCU7241538.1"/>
    <property type="molecule type" value="Genomic_DNA"/>
</dbReference>
<sequence>MDVRLFAFLARQRSAAIQPREHFCGLPKRGLAFLLANAMFWQPLWAQAAEGVVVSGPGTSLGQAGNGVPIVNIAAPNGSGLSHNQFSDYNVGQQGLILNNATERTQATQLGGII</sequence>
<dbReference type="Pfam" id="PF05860">
    <property type="entry name" value="TPS"/>
    <property type="match status" value="1"/>
</dbReference>
<gene>
    <name evidence="2" type="ORF">OC929_26175</name>
</gene>
<feature type="non-terminal residue" evidence="2">
    <location>
        <position position="114"/>
    </location>
</feature>
<dbReference type="InterPro" id="IPR008638">
    <property type="entry name" value="FhaB/CdiA-like_TPS"/>
</dbReference>
<name>A0ABT2VIX3_9PSED</name>
<dbReference type="RefSeq" id="WP_262953034.1">
    <property type="nucleotide sequence ID" value="NZ_JAOSLA010000090.1"/>
</dbReference>
<reference evidence="2" key="2">
    <citation type="submission" date="2022-09" db="EMBL/GenBank/DDBJ databases">
        <authorList>
            <person name="Cesa-Luna C."/>
            <person name="Girard L."/>
            <person name="Lood C."/>
            <person name="Hofte M."/>
            <person name="De Mot R."/>
        </authorList>
    </citation>
    <scope>NUCLEOTIDE SEQUENCE</scope>
    <source>
        <strain evidence="2">COR51</strain>
    </source>
</reference>
<accession>A0ABT2VIX3</accession>
<reference evidence="2" key="3">
    <citation type="journal article" date="2023" name="mSystems">
        <title>Charting the Lipopeptidome of Nonpathogenic Pseudomonas.</title>
        <authorList>
            <person name="Cesa-Luna C."/>
            <person name="Geudens N."/>
            <person name="Girard L."/>
            <person name="De Roo V."/>
            <person name="Maklad H.R."/>
            <person name="Martins J.C."/>
            <person name="Hofte M."/>
            <person name="De Mot R."/>
        </authorList>
    </citation>
    <scope>NUCLEOTIDE SEQUENCE</scope>
    <source>
        <strain evidence="2">COR51</strain>
    </source>
</reference>
<dbReference type="InterPro" id="IPR011050">
    <property type="entry name" value="Pectin_lyase_fold/virulence"/>
</dbReference>
<evidence type="ECO:0000313" key="3">
    <source>
        <dbReference type="Proteomes" id="UP001139994"/>
    </source>
</evidence>
<reference evidence="2" key="1">
    <citation type="journal article" date="2022" name="Microbiol. Spectr.">
        <title>An Nuclear Magnetic Resonance Fingerprint Matching Approach for the Identification and Structural Re-Evaluation of Pseudomonas Lipopeptides.</title>
        <authorList>
            <person name="De Roo V."/>
            <person name="Verleysen Y."/>
            <person name="Kovacs B."/>
            <person name="De Vleeschouwer M."/>
            <person name="Muangkaew P."/>
            <person name="Girard L."/>
            <person name="Hofte M."/>
            <person name="De Mot R."/>
            <person name="Madder A."/>
            <person name="Geudens N."/>
            <person name="Martins J.C."/>
        </authorList>
    </citation>
    <scope>NUCLEOTIDE SEQUENCE</scope>
    <source>
        <strain evidence="2">COR51</strain>
    </source>
</reference>
<feature type="domain" description="Filamentous haemagglutinin FhaB/tRNA nuclease CdiA-like TPS" evidence="1">
    <location>
        <begin position="61"/>
        <end position="106"/>
    </location>
</feature>
<keyword evidence="3" id="KW-1185">Reference proteome</keyword>
<proteinExistence type="predicted"/>
<dbReference type="Gene3D" id="2.160.20.10">
    <property type="entry name" value="Single-stranded right-handed beta-helix, Pectin lyase-like"/>
    <property type="match status" value="1"/>
</dbReference>
<organism evidence="2 3">
    <name type="scientific">Pseudomonas peradeniyensis</name>
    <dbReference type="NCBI Taxonomy" id="2745488"/>
    <lineage>
        <taxon>Bacteria</taxon>
        <taxon>Pseudomonadati</taxon>
        <taxon>Pseudomonadota</taxon>
        <taxon>Gammaproteobacteria</taxon>
        <taxon>Pseudomonadales</taxon>
        <taxon>Pseudomonadaceae</taxon>
        <taxon>Pseudomonas</taxon>
    </lineage>
</organism>
<dbReference type="InterPro" id="IPR012334">
    <property type="entry name" value="Pectin_lyas_fold"/>
</dbReference>
<evidence type="ECO:0000313" key="2">
    <source>
        <dbReference type="EMBL" id="MCU7241538.1"/>
    </source>
</evidence>
<protein>
    <submittedName>
        <fullName evidence="2">Filamentous hemagglutinin N-terminal domain-containing protein</fullName>
    </submittedName>
</protein>
<evidence type="ECO:0000259" key="1">
    <source>
        <dbReference type="Pfam" id="PF05860"/>
    </source>
</evidence>
<dbReference type="Proteomes" id="UP001139994">
    <property type="component" value="Unassembled WGS sequence"/>
</dbReference>